<comment type="similarity">
    <text evidence="9">Belongs to the NAD kinase family.</text>
</comment>
<keyword evidence="11" id="KW-1185">Reference proteome</keyword>
<feature type="binding site" evidence="9">
    <location>
        <begin position="123"/>
        <end position="124"/>
    </location>
    <ligand>
        <name>NAD(+)</name>
        <dbReference type="ChEBI" id="CHEBI:57540"/>
    </ligand>
</feature>
<dbReference type="EC" id="2.7.1.23" evidence="9"/>
<dbReference type="Pfam" id="PF20143">
    <property type="entry name" value="NAD_kinase_C"/>
    <property type="match status" value="1"/>
</dbReference>
<feature type="active site" description="Proton acceptor" evidence="9">
    <location>
        <position position="51"/>
    </location>
</feature>
<accession>A0A1E7DRP4</accession>
<dbReference type="InterPro" id="IPR016064">
    <property type="entry name" value="NAD/diacylglycerol_kinase_sf"/>
</dbReference>
<feature type="binding site" evidence="9">
    <location>
        <position position="187"/>
    </location>
    <ligand>
        <name>NAD(+)</name>
        <dbReference type="ChEBI" id="CHEBI:57540"/>
    </ligand>
</feature>
<name>A0A1E7DRP4_9BACI</name>
<dbReference type="PANTHER" id="PTHR20275:SF9">
    <property type="entry name" value="NAD KINASE 2"/>
    <property type="match status" value="1"/>
</dbReference>
<dbReference type="NCBIfam" id="NF002902">
    <property type="entry name" value="PRK03501.1"/>
    <property type="match status" value="1"/>
</dbReference>
<evidence type="ECO:0000313" key="11">
    <source>
        <dbReference type="Proteomes" id="UP000095658"/>
    </source>
</evidence>
<evidence type="ECO:0000256" key="7">
    <source>
        <dbReference type="ARBA" id="ARBA00023027"/>
    </source>
</evidence>
<dbReference type="STRING" id="1714016.BA724_02810"/>
<feature type="binding site" evidence="9">
    <location>
        <position position="152"/>
    </location>
    <ligand>
        <name>NAD(+)</name>
        <dbReference type="ChEBI" id="CHEBI:57540"/>
    </ligand>
</feature>
<comment type="cofactor">
    <cofactor evidence="9">
        <name>a divalent metal cation</name>
        <dbReference type="ChEBI" id="CHEBI:60240"/>
    </cofactor>
</comment>
<gene>
    <name evidence="10" type="primary">ppnK</name>
    <name evidence="9" type="synonym">nadK</name>
    <name evidence="10" type="ORF">BA724_02810</name>
</gene>
<comment type="catalytic activity">
    <reaction evidence="8 9">
        <text>NAD(+) + ATP = ADP + NADP(+) + H(+)</text>
        <dbReference type="Rhea" id="RHEA:18629"/>
        <dbReference type="ChEBI" id="CHEBI:15378"/>
        <dbReference type="ChEBI" id="CHEBI:30616"/>
        <dbReference type="ChEBI" id="CHEBI:57540"/>
        <dbReference type="ChEBI" id="CHEBI:58349"/>
        <dbReference type="ChEBI" id="CHEBI:456216"/>
        <dbReference type="EC" id="2.7.1.23"/>
    </reaction>
</comment>
<evidence type="ECO:0000256" key="9">
    <source>
        <dbReference type="HAMAP-Rule" id="MF_00361"/>
    </source>
</evidence>
<evidence type="ECO:0000256" key="1">
    <source>
        <dbReference type="ARBA" id="ARBA00022490"/>
    </source>
</evidence>
<evidence type="ECO:0000256" key="5">
    <source>
        <dbReference type="ARBA" id="ARBA00022840"/>
    </source>
</evidence>
<dbReference type="OrthoDB" id="9774737at2"/>
<dbReference type="PANTHER" id="PTHR20275">
    <property type="entry name" value="NAD KINASE"/>
    <property type="match status" value="1"/>
</dbReference>
<keyword evidence="5 9" id="KW-0067">ATP-binding</keyword>
<dbReference type="InterPro" id="IPR017438">
    <property type="entry name" value="ATP-NAD_kinase_N"/>
</dbReference>
<proteinExistence type="inferred from homology"/>
<feature type="binding site" evidence="9">
    <location>
        <begin position="163"/>
        <end position="168"/>
    </location>
    <ligand>
        <name>NAD(+)</name>
        <dbReference type="ChEBI" id="CHEBI:57540"/>
    </ligand>
</feature>
<keyword evidence="1 9" id="KW-0963">Cytoplasm</keyword>
<dbReference type="GO" id="GO:0005737">
    <property type="term" value="C:cytoplasm"/>
    <property type="evidence" value="ECO:0007669"/>
    <property type="project" value="UniProtKB-SubCell"/>
</dbReference>
<evidence type="ECO:0000256" key="4">
    <source>
        <dbReference type="ARBA" id="ARBA00022777"/>
    </source>
</evidence>
<feature type="binding site" evidence="9">
    <location>
        <position position="150"/>
    </location>
    <ligand>
        <name>NAD(+)</name>
        <dbReference type="ChEBI" id="CHEBI:57540"/>
    </ligand>
</feature>
<keyword evidence="3 9" id="KW-0547">Nucleotide-binding</keyword>
<keyword evidence="6 9" id="KW-0521">NADP</keyword>
<comment type="caution">
    <text evidence="9">Lacks conserved residue(s) required for the propagation of feature annotation.</text>
</comment>
<dbReference type="GO" id="GO:0019674">
    <property type="term" value="P:NAD+ metabolic process"/>
    <property type="evidence" value="ECO:0007669"/>
    <property type="project" value="InterPro"/>
</dbReference>
<dbReference type="AlphaFoldDB" id="A0A1E7DRP4"/>
<evidence type="ECO:0000313" key="10">
    <source>
        <dbReference type="EMBL" id="OES45753.1"/>
    </source>
</evidence>
<comment type="function">
    <text evidence="9">Involved in the regulation of the intracellular balance of NAD and NADP, and is a key enzyme in the biosynthesis of NADP. Catalyzes specifically the phosphorylation on 2'-hydroxyl of the adenosine moiety of NAD to yield NADP.</text>
</comment>
<dbReference type="GO" id="GO:0051287">
    <property type="term" value="F:NAD binding"/>
    <property type="evidence" value="ECO:0007669"/>
    <property type="project" value="UniProtKB-ARBA"/>
</dbReference>
<dbReference type="InterPro" id="IPR002504">
    <property type="entry name" value="NADK"/>
</dbReference>
<keyword evidence="7 9" id="KW-0520">NAD</keyword>
<dbReference type="GO" id="GO:0003951">
    <property type="term" value="F:NAD+ kinase activity"/>
    <property type="evidence" value="ECO:0007669"/>
    <property type="project" value="UniProtKB-UniRule"/>
</dbReference>
<dbReference type="Gene3D" id="3.40.50.10330">
    <property type="entry name" value="Probable inorganic polyphosphate/atp-NAD kinase, domain 1"/>
    <property type="match status" value="1"/>
</dbReference>
<comment type="subcellular location">
    <subcellularLocation>
        <location evidence="9">Cytoplasm</location>
    </subcellularLocation>
</comment>
<reference evidence="10 11" key="1">
    <citation type="submission" date="2016-06" db="EMBL/GenBank/DDBJ databases">
        <title>Domibacillus iocasae genome sequencing.</title>
        <authorList>
            <person name="Verma A."/>
            <person name="Pal Y."/>
            <person name="Ojha A.K."/>
            <person name="Krishnamurthi S."/>
        </authorList>
    </citation>
    <scope>NUCLEOTIDE SEQUENCE [LARGE SCALE GENOMIC DNA]</scope>
    <source>
        <strain evidence="10 11">DSM 29979</strain>
    </source>
</reference>
<comment type="caution">
    <text evidence="10">The sequence shown here is derived from an EMBL/GenBank/DDBJ whole genome shotgun (WGS) entry which is preliminary data.</text>
</comment>
<dbReference type="RefSeq" id="WP_069937750.1">
    <property type="nucleotide sequence ID" value="NZ_MAMP01000012.1"/>
</dbReference>
<dbReference type="SUPFAM" id="SSF111331">
    <property type="entry name" value="NAD kinase/diacylglycerol kinase-like"/>
    <property type="match status" value="1"/>
</dbReference>
<sequence length="266" mass="29722">MESRRNMFFSYKKDPAKLNDIQALMTIAKEQGFTIVDRSADANIIVAIGGDGAFLQAVRKSGFRDDCLYVGVTDEVEASLYCDFHIHDRDAMIEAIQTAGVEVRRYPVLDVHLDGHTHFHCLNELSVRSSIIKTFVIDIHIDDLHFETFRGDGIVVSTPTGSTAYNRSLNGAVVDPRIPCMQVSEIASLNNNQFRTLGSPFVLGDSRKLTLSIVQDGNDYPIIGLDNEALSVQSIKNIEVEMSGKIIKTVKLKNNSFWHKVQRTFL</sequence>
<evidence type="ECO:0000256" key="2">
    <source>
        <dbReference type="ARBA" id="ARBA00022679"/>
    </source>
</evidence>
<dbReference type="Proteomes" id="UP000095658">
    <property type="component" value="Unassembled WGS sequence"/>
</dbReference>
<dbReference type="HAMAP" id="MF_00361">
    <property type="entry name" value="NAD_kinase"/>
    <property type="match status" value="1"/>
</dbReference>
<dbReference type="GO" id="GO:0006741">
    <property type="term" value="P:NADP+ biosynthetic process"/>
    <property type="evidence" value="ECO:0007669"/>
    <property type="project" value="UniProtKB-UniRule"/>
</dbReference>
<dbReference type="Gene3D" id="2.60.200.30">
    <property type="entry name" value="Probable inorganic polyphosphate/atp-NAD kinase, domain 2"/>
    <property type="match status" value="1"/>
</dbReference>
<dbReference type="GO" id="GO:0046872">
    <property type="term" value="F:metal ion binding"/>
    <property type="evidence" value="ECO:0007669"/>
    <property type="project" value="UniProtKB-UniRule"/>
</dbReference>
<organism evidence="10 11">
    <name type="scientific">Domibacillus iocasae</name>
    <dbReference type="NCBI Taxonomy" id="1714016"/>
    <lineage>
        <taxon>Bacteria</taxon>
        <taxon>Bacillati</taxon>
        <taxon>Bacillota</taxon>
        <taxon>Bacilli</taxon>
        <taxon>Bacillales</taxon>
        <taxon>Bacillaceae</taxon>
        <taxon>Domibacillus</taxon>
    </lineage>
</organism>
<dbReference type="GO" id="GO:0005524">
    <property type="term" value="F:ATP binding"/>
    <property type="evidence" value="ECO:0007669"/>
    <property type="project" value="UniProtKB-KW"/>
</dbReference>
<keyword evidence="4 9" id="KW-0418">Kinase</keyword>
<keyword evidence="2 9" id="KW-0808">Transferase</keyword>
<protein>
    <recommendedName>
        <fullName evidence="9">NAD kinase</fullName>
        <ecNumber evidence="9">2.7.1.23</ecNumber>
    </recommendedName>
    <alternativeName>
        <fullName evidence="9">ATP-dependent NAD kinase</fullName>
    </alternativeName>
</protein>
<dbReference type="EMBL" id="MAMP01000012">
    <property type="protein sequence ID" value="OES45753.1"/>
    <property type="molecule type" value="Genomic_DNA"/>
</dbReference>
<dbReference type="InterPro" id="IPR017437">
    <property type="entry name" value="ATP-NAD_kinase_PpnK-typ_C"/>
</dbReference>
<evidence type="ECO:0000256" key="3">
    <source>
        <dbReference type="ARBA" id="ARBA00022741"/>
    </source>
</evidence>
<evidence type="ECO:0000256" key="8">
    <source>
        <dbReference type="ARBA" id="ARBA00047925"/>
    </source>
</evidence>
<feature type="binding site" evidence="9">
    <location>
        <begin position="51"/>
        <end position="52"/>
    </location>
    <ligand>
        <name>NAD(+)</name>
        <dbReference type="ChEBI" id="CHEBI:57540"/>
    </ligand>
</feature>
<evidence type="ECO:0000256" key="6">
    <source>
        <dbReference type="ARBA" id="ARBA00022857"/>
    </source>
</evidence>